<name>B7K7P0_GLOC7</name>
<evidence type="ECO:0000313" key="1">
    <source>
        <dbReference type="EMBL" id="ACK69808.1"/>
    </source>
</evidence>
<accession>B7K7P0</accession>
<dbReference type="HOGENOM" id="CLU_116670_1_0_3"/>
<dbReference type="AlphaFoldDB" id="B7K7P0"/>
<organism evidence="1 2">
    <name type="scientific">Gloeothece citriformis (strain PCC 7424)</name>
    <name type="common">Cyanothece sp. (strain PCC 7424)</name>
    <dbReference type="NCBI Taxonomy" id="65393"/>
    <lineage>
        <taxon>Bacteria</taxon>
        <taxon>Bacillati</taxon>
        <taxon>Cyanobacteriota</taxon>
        <taxon>Cyanophyceae</taxon>
        <taxon>Oscillatoriophycideae</taxon>
        <taxon>Chroococcales</taxon>
        <taxon>Aphanothecaceae</taxon>
        <taxon>Gloeothece</taxon>
        <taxon>Gloeothece citriformis</taxon>
    </lineage>
</organism>
<dbReference type="KEGG" id="cyc:PCC7424_1364"/>
<dbReference type="RefSeq" id="WP_012598754.1">
    <property type="nucleotide sequence ID" value="NC_011729.1"/>
</dbReference>
<protein>
    <recommendedName>
        <fullName evidence="3">DUF29 domain-containing protein</fullName>
    </recommendedName>
</protein>
<reference evidence="2" key="1">
    <citation type="journal article" date="2011" name="MBio">
        <title>Novel metabolic attributes of the genus Cyanothece, comprising a group of unicellular nitrogen-fixing Cyanobacteria.</title>
        <authorList>
            <person name="Bandyopadhyay A."/>
            <person name="Elvitigala T."/>
            <person name="Welsh E."/>
            <person name="Stockel J."/>
            <person name="Liberton M."/>
            <person name="Min H."/>
            <person name="Sherman L.A."/>
            <person name="Pakrasi H.B."/>
        </authorList>
    </citation>
    <scope>NUCLEOTIDE SEQUENCE [LARGE SCALE GENOMIC DNA]</scope>
    <source>
        <strain evidence="2">PCC 7424</strain>
    </source>
</reference>
<dbReference type="PANTHER" id="PTHR34235">
    <property type="entry name" value="SLR1203 PROTEIN-RELATED"/>
    <property type="match status" value="1"/>
</dbReference>
<dbReference type="STRING" id="65393.PCC7424_1364"/>
<evidence type="ECO:0000313" key="2">
    <source>
        <dbReference type="Proteomes" id="UP000002384"/>
    </source>
</evidence>
<dbReference type="PANTHER" id="PTHR34235:SF3">
    <property type="entry name" value="SLR1203 PROTEIN"/>
    <property type="match status" value="1"/>
</dbReference>
<sequence length="152" mass="17991">MSRLKSLYDADFNLWVEETVKKLQAKNYEEIDWDNLIDEVAGLGRSEKRELENLLTRLFEYLLKLACWKSEREYNLGHWAGEIQNFRNDFLEILETSPSLKPYLIEVFDECYQDARKIMIKRTGLDPQIFPTEPIATVEQALDEDWLPNINS</sequence>
<dbReference type="OrthoDB" id="5769308at2"/>
<dbReference type="EMBL" id="CP001291">
    <property type="protein sequence ID" value="ACK69808.1"/>
    <property type="molecule type" value="Genomic_DNA"/>
</dbReference>
<proteinExistence type="predicted"/>
<dbReference type="Pfam" id="PF01724">
    <property type="entry name" value="DUF29"/>
    <property type="match status" value="1"/>
</dbReference>
<dbReference type="InterPro" id="IPR002636">
    <property type="entry name" value="DUF29"/>
</dbReference>
<gene>
    <name evidence="1" type="ordered locus">PCC7424_1364</name>
</gene>
<evidence type="ECO:0008006" key="3">
    <source>
        <dbReference type="Google" id="ProtNLM"/>
    </source>
</evidence>
<dbReference type="eggNOG" id="COG2442">
    <property type="taxonomic scope" value="Bacteria"/>
</dbReference>
<keyword evidence="2" id="KW-1185">Reference proteome</keyword>
<dbReference type="Proteomes" id="UP000002384">
    <property type="component" value="Chromosome"/>
</dbReference>
<dbReference type="Gene3D" id="1.20.1220.20">
    <property type="entry name" value="Uncharcterised protein PF01724"/>
    <property type="match status" value="1"/>
</dbReference>